<dbReference type="PANTHER" id="PTHR14154">
    <property type="entry name" value="UPF0041 BRAIN PROTEIN 44-RELATED"/>
    <property type="match status" value="1"/>
</dbReference>
<evidence type="ECO:0000256" key="2">
    <source>
        <dbReference type="ARBA" id="ARBA00006416"/>
    </source>
</evidence>
<comment type="subcellular location">
    <subcellularLocation>
        <location evidence="1 9">Mitochondrion inner membrane</location>
        <topology evidence="1 9">Multi-pass membrane protein</topology>
    </subcellularLocation>
</comment>
<keyword evidence="4" id="KW-0812">Transmembrane</keyword>
<dbReference type="InterPro" id="IPR005336">
    <property type="entry name" value="MPC"/>
</dbReference>
<dbReference type="Pfam" id="PF03650">
    <property type="entry name" value="MPC"/>
    <property type="match status" value="1"/>
</dbReference>
<sequence length="223" mass="24649">IFICLRLWWLIALSSLPNGKLPLPPITGRPSIFPLTRTTIPAITMSSRVGFRFVNNTRFAFRNASAPFRRPGAQGFRWQSSEAGAGEQQNAFQRLWNSPIGMKTVHFWAPVMKWCLVIAGISDFARPAEKLSLTQNAALMGTGAIWTRWCLIIKPRNVLLATVNFFLGCVGAVQVTRIFMWQRSQSDSTVEAAKEIEHEAVDSVKATAGAAEGVVKKAVEKST</sequence>
<organism evidence="11 12">
    <name type="scientific">Penicillium cf. viridicatum</name>
    <dbReference type="NCBI Taxonomy" id="2972119"/>
    <lineage>
        <taxon>Eukaryota</taxon>
        <taxon>Fungi</taxon>
        <taxon>Dikarya</taxon>
        <taxon>Ascomycota</taxon>
        <taxon>Pezizomycotina</taxon>
        <taxon>Eurotiomycetes</taxon>
        <taxon>Eurotiomycetidae</taxon>
        <taxon>Eurotiales</taxon>
        <taxon>Aspergillaceae</taxon>
        <taxon>Penicillium</taxon>
    </lineage>
</organism>
<protein>
    <recommendedName>
        <fullName evidence="9">Mitochondrial pyruvate carrier</fullName>
    </recommendedName>
</protein>
<keyword evidence="6" id="KW-1133">Transmembrane helix</keyword>
<keyword evidence="3 9" id="KW-0813">Transport</keyword>
<evidence type="ECO:0000256" key="9">
    <source>
        <dbReference type="RuleBase" id="RU363100"/>
    </source>
</evidence>
<comment type="function">
    <text evidence="9">Mediates the uptake of pyruvate into mitochondria.</text>
</comment>
<gene>
    <name evidence="11" type="ORF">N7449_001088</name>
</gene>
<evidence type="ECO:0000256" key="7">
    <source>
        <dbReference type="ARBA" id="ARBA00023128"/>
    </source>
</evidence>
<evidence type="ECO:0000256" key="1">
    <source>
        <dbReference type="ARBA" id="ARBA00004448"/>
    </source>
</evidence>
<evidence type="ECO:0000256" key="3">
    <source>
        <dbReference type="ARBA" id="ARBA00022448"/>
    </source>
</evidence>
<keyword evidence="12" id="KW-1185">Reference proteome</keyword>
<dbReference type="GO" id="GO:0006850">
    <property type="term" value="P:pyruvate import into mitochondria"/>
    <property type="evidence" value="ECO:0007669"/>
    <property type="project" value="InterPro"/>
</dbReference>
<reference evidence="11" key="2">
    <citation type="journal article" date="2023" name="IMA Fungus">
        <title>Comparative genomic study of the Penicillium genus elucidates a diverse pangenome and 15 lateral gene transfer events.</title>
        <authorList>
            <person name="Petersen C."/>
            <person name="Sorensen T."/>
            <person name="Nielsen M.R."/>
            <person name="Sondergaard T.E."/>
            <person name="Sorensen J.L."/>
            <person name="Fitzpatrick D.A."/>
            <person name="Frisvad J.C."/>
            <person name="Nielsen K.L."/>
        </authorList>
    </citation>
    <scope>NUCLEOTIDE SEQUENCE</scope>
    <source>
        <strain evidence="11">IBT 20477</strain>
    </source>
</reference>
<dbReference type="OrthoDB" id="869189at2759"/>
<accession>A0A9W9T959</accession>
<evidence type="ECO:0000256" key="10">
    <source>
        <dbReference type="SAM" id="SignalP"/>
    </source>
</evidence>
<dbReference type="GO" id="GO:0005743">
    <property type="term" value="C:mitochondrial inner membrane"/>
    <property type="evidence" value="ECO:0007669"/>
    <property type="project" value="UniProtKB-SubCell"/>
</dbReference>
<proteinExistence type="inferred from homology"/>
<evidence type="ECO:0000313" key="12">
    <source>
        <dbReference type="Proteomes" id="UP001150942"/>
    </source>
</evidence>
<keyword evidence="10" id="KW-0732">Signal</keyword>
<keyword evidence="5 9" id="KW-0999">Mitochondrion inner membrane</keyword>
<evidence type="ECO:0000313" key="11">
    <source>
        <dbReference type="EMBL" id="KAJ5213919.1"/>
    </source>
</evidence>
<feature type="chain" id="PRO_5040768244" description="Mitochondrial pyruvate carrier" evidence="10">
    <location>
        <begin position="20"/>
        <end position="223"/>
    </location>
</feature>
<dbReference type="EMBL" id="JAPQKQ010000001">
    <property type="protein sequence ID" value="KAJ5213919.1"/>
    <property type="molecule type" value="Genomic_DNA"/>
</dbReference>
<feature type="signal peptide" evidence="10">
    <location>
        <begin position="1"/>
        <end position="19"/>
    </location>
</feature>
<dbReference type="AlphaFoldDB" id="A0A9W9T959"/>
<comment type="caution">
    <text evidence="11">The sequence shown here is derived from an EMBL/GenBank/DDBJ whole genome shotgun (WGS) entry which is preliminary data.</text>
</comment>
<dbReference type="Proteomes" id="UP001150942">
    <property type="component" value="Unassembled WGS sequence"/>
</dbReference>
<evidence type="ECO:0000256" key="8">
    <source>
        <dbReference type="ARBA" id="ARBA00023136"/>
    </source>
</evidence>
<comment type="similarity">
    <text evidence="2 9">Belongs to the mitochondrial pyruvate carrier (MPC) (TC 2.A.105) family.</text>
</comment>
<evidence type="ECO:0000256" key="6">
    <source>
        <dbReference type="ARBA" id="ARBA00022989"/>
    </source>
</evidence>
<evidence type="ECO:0000256" key="4">
    <source>
        <dbReference type="ARBA" id="ARBA00022692"/>
    </source>
</evidence>
<keyword evidence="8" id="KW-0472">Membrane</keyword>
<feature type="non-terminal residue" evidence="11">
    <location>
        <position position="1"/>
    </location>
</feature>
<keyword evidence="7 9" id="KW-0496">Mitochondrion</keyword>
<evidence type="ECO:0000256" key="5">
    <source>
        <dbReference type="ARBA" id="ARBA00022792"/>
    </source>
</evidence>
<name>A0A9W9T959_9EURO</name>
<reference evidence="11" key="1">
    <citation type="submission" date="2022-11" db="EMBL/GenBank/DDBJ databases">
        <authorList>
            <person name="Petersen C."/>
        </authorList>
    </citation>
    <scope>NUCLEOTIDE SEQUENCE</scope>
    <source>
        <strain evidence="11">IBT 20477</strain>
    </source>
</reference>